<evidence type="ECO:0000256" key="1">
    <source>
        <dbReference type="SAM" id="Phobius"/>
    </source>
</evidence>
<comment type="caution">
    <text evidence="2">The sequence shown here is derived from an EMBL/GenBank/DDBJ whole genome shotgun (WGS) entry which is preliminary data.</text>
</comment>
<sequence>MVLILIRFVIALLIDAYMLVLFARMLLDWVSVLAPRWYPRGVVSTLIAAVYAVTEPPLRWLRRYVRPIPMGMVSFDVSFMVLWFALVVLRVLI</sequence>
<organism evidence="2 3">
    <name type="scientific">Bifidobacterium moraviense</name>
    <dbReference type="NCBI Taxonomy" id="2675323"/>
    <lineage>
        <taxon>Bacteria</taxon>
        <taxon>Bacillati</taxon>
        <taxon>Actinomycetota</taxon>
        <taxon>Actinomycetes</taxon>
        <taxon>Bifidobacteriales</taxon>
        <taxon>Bifidobacteriaceae</taxon>
        <taxon>Bifidobacterium</taxon>
    </lineage>
</organism>
<evidence type="ECO:0000313" key="3">
    <source>
        <dbReference type="Proteomes" id="UP000588277"/>
    </source>
</evidence>
<dbReference type="InterPro" id="IPR003425">
    <property type="entry name" value="CCB3/YggT"/>
</dbReference>
<protein>
    <submittedName>
        <fullName evidence="2">Hemolysin</fullName>
    </submittedName>
</protein>
<feature type="transmembrane region" description="Helical" evidence="1">
    <location>
        <begin position="73"/>
        <end position="92"/>
    </location>
</feature>
<name>A0A7Y0F2Y7_9BIFI</name>
<keyword evidence="1" id="KW-0812">Transmembrane</keyword>
<keyword evidence="3" id="KW-1185">Reference proteome</keyword>
<feature type="transmembrane region" description="Helical" evidence="1">
    <location>
        <begin position="37"/>
        <end position="53"/>
    </location>
</feature>
<gene>
    <name evidence="2" type="ORF">G1C96_0684</name>
</gene>
<dbReference type="EMBL" id="JAAIIH010000002">
    <property type="protein sequence ID" value="NMN00107.1"/>
    <property type="molecule type" value="Genomic_DNA"/>
</dbReference>
<reference evidence="2 3" key="1">
    <citation type="submission" date="2020-02" db="EMBL/GenBank/DDBJ databases">
        <title>Characterization of phylogenetic diversity of novel bifidobacterial species isolated in Czech ZOOs.</title>
        <authorList>
            <person name="Lugli G.A."/>
            <person name="Vera N.B."/>
            <person name="Ventura M."/>
        </authorList>
    </citation>
    <scope>NUCLEOTIDE SEQUENCE [LARGE SCALE GENOMIC DNA]</scope>
    <source>
        <strain evidence="2 3">DSM 109958</strain>
    </source>
</reference>
<evidence type="ECO:0000313" key="2">
    <source>
        <dbReference type="EMBL" id="NMN00107.1"/>
    </source>
</evidence>
<dbReference type="Pfam" id="PF02325">
    <property type="entry name" value="CCB3_YggT"/>
    <property type="match status" value="1"/>
</dbReference>
<keyword evidence="1" id="KW-1133">Transmembrane helix</keyword>
<proteinExistence type="predicted"/>
<keyword evidence="1" id="KW-0472">Membrane</keyword>
<dbReference type="GO" id="GO:0016020">
    <property type="term" value="C:membrane"/>
    <property type="evidence" value="ECO:0007669"/>
    <property type="project" value="InterPro"/>
</dbReference>
<dbReference type="RefSeq" id="WP_169275280.1">
    <property type="nucleotide sequence ID" value="NZ_JAAIIH010000002.1"/>
</dbReference>
<dbReference type="AlphaFoldDB" id="A0A7Y0F2Y7"/>
<dbReference type="Proteomes" id="UP000588277">
    <property type="component" value="Unassembled WGS sequence"/>
</dbReference>
<accession>A0A7Y0F2Y7</accession>
<feature type="transmembrane region" description="Helical" evidence="1">
    <location>
        <begin position="6"/>
        <end position="25"/>
    </location>
</feature>